<dbReference type="Pfam" id="PF17293">
    <property type="entry name" value="Arm-DNA-bind_5"/>
    <property type="match status" value="1"/>
</dbReference>
<keyword evidence="3 5" id="KW-0238">DNA-binding</keyword>
<dbReference type="GO" id="GO:0003677">
    <property type="term" value="F:DNA binding"/>
    <property type="evidence" value="ECO:0007669"/>
    <property type="project" value="UniProtKB-UniRule"/>
</dbReference>
<comment type="similarity">
    <text evidence="1">Belongs to the 'phage' integrase family.</text>
</comment>
<dbReference type="PROSITE" id="PS51900">
    <property type="entry name" value="CB"/>
    <property type="match status" value="1"/>
</dbReference>
<dbReference type="InterPro" id="IPR013762">
    <property type="entry name" value="Integrase-like_cat_sf"/>
</dbReference>
<feature type="domain" description="Tyr recombinase" evidence="7">
    <location>
        <begin position="205"/>
        <end position="396"/>
    </location>
</feature>
<keyword evidence="4" id="KW-0233">DNA recombination</keyword>
<feature type="domain" description="Core-binding (CB)" evidence="8">
    <location>
        <begin position="101"/>
        <end position="185"/>
    </location>
</feature>
<dbReference type="Pfam" id="PF13102">
    <property type="entry name" value="Phage_int_SAM_5"/>
    <property type="match status" value="1"/>
</dbReference>
<proteinExistence type="inferred from homology"/>
<dbReference type="GO" id="GO:0006310">
    <property type="term" value="P:DNA recombination"/>
    <property type="evidence" value="ECO:0007669"/>
    <property type="project" value="UniProtKB-KW"/>
</dbReference>
<gene>
    <name evidence="9" type="ORF">FDK13_05705</name>
</gene>
<dbReference type="Gene3D" id="1.10.443.10">
    <property type="entry name" value="Intergrase catalytic core"/>
    <property type="match status" value="1"/>
</dbReference>
<evidence type="ECO:0000256" key="2">
    <source>
        <dbReference type="ARBA" id="ARBA00022908"/>
    </source>
</evidence>
<evidence type="ECO:0000259" key="8">
    <source>
        <dbReference type="PROSITE" id="PS51900"/>
    </source>
</evidence>
<sequence length="401" mass="45629">MASVSIVLRKTPNREGKHNLYLRIIKDRKISQTSIGHSVSLADWDDARQIIKKSHPNSARLNNLIAKKLAEATDKLVEMETNKTDTSAKAIKRAVAASKDGTFFKQAKLYLDQLKATGKFNQRSADEPRINRFKTFLKNEDINFSEISSGLLTKFKAYLIGTFGVTERTAVNHLVVIRTVYNRAVADNITDRKNYPFGKGKTVIKFPDSLKIGLNAEEVKLMEEIDLPLGENHARNLWLVSFYFAGMRVSDVLRLKWSDFQNDRLYYSMGKNLKAGSLKVPDKVLEILKQYPRGANAHDLVFPDLAKLPDLSKLYEVQSYIKTRVRSCNDYLKNVSKKLEITKPLSMHIARHTFAQISADRIPANVLQRLYRHSDIKTTMGYQSNFINKTTDDALDSVINL</sequence>
<dbReference type="SUPFAM" id="SSF56349">
    <property type="entry name" value="DNA breaking-rejoining enzymes"/>
    <property type="match status" value="1"/>
</dbReference>
<evidence type="ECO:0000256" key="5">
    <source>
        <dbReference type="PROSITE-ProRule" id="PRU01248"/>
    </source>
</evidence>
<evidence type="ECO:0000259" key="7">
    <source>
        <dbReference type="PROSITE" id="PS51898"/>
    </source>
</evidence>
<dbReference type="Gene3D" id="1.10.150.130">
    <property type="match status" value="1"/>
</dbReference>
<keyword evidence="10" id="KW-1185">Reference proteome</keyword>
<dbReference type="InterPro" id="IPR044068">
    <property type="entry name" value="CB"/>
</dbReference>
<organism evidence="9 10">
    <name type="scientific">Dyadobacter frigoris</name>
    <dbReference type="NCBI Taxonomy" id="2576211"/>
    <lineage>
        <taxon>Bacteria</taxon>
        <taxon>Pseudomonadati</taxon>
        <taxon>Bacteroidota</taxon>
        <taxon>Cytophagia</taxon>
        <taxon>Cytophagales</taxon>
        <taxon>Spirosomataceae</taxon>
        <taxon>Dyadobacter</taxon>
    </lineage>
</organism>
<comment type="caution">
    <text evidence="9">The sequence shown here is derived from an EMBL/GenBank/DDBJ whole genome shotgun (WGS) entry which is preliminary data.</text>
</comment>
<name>A0A4U6D9L2_9BACT</name>
<evidence type="ECO:0000256" key="1">
    <source>
        <dbReference type="ARBA" id="ARBA00008857"/>
    </source>
</evidence>
<dbReference type="Proteomes" id="UP000304900">
    <property type="component" value="Unassembled WGS sequence"/>
</dbReference>
<dbReference type="PROSITE" id="PS51898">
    <property type="entry name" value="TYR_RECOMBINASE"/>
    <property type="match status" value="1"/>
</dbReference>
<evidence type="ECO:0000313" key="10">
    <source>
        <dbReference type="Proteomes" id="UP000304900"/>
    </source>
</evidence>
<dbReference type="EMBL" id="SZVO01000002">
    <property type="protein sequence ID" value="TKT93345.1"/>
    <property type="molecule type" value="Genomic_DNA"/>
</dbReference>
<dbReference type="OrthoDB" id="1094492at2"/>
<feature type="coiled-coil region" evidence="6">
    <location>
        <begin position="62"/>
        <end position="89"/>
    </location>
</feature>
<evidence type="ECO:0000256" key="6">
    <source>
        <dbReference type="SAM" id="Coils"/>
    </source>
</evidence>
<reference evidence="9 10" key="1">
    <citation type="submission" date="2019-05" db="EMBL/GenBank/DDBJ databases">
        <title>Dyadobacter AR-3-8 sp. nov., isolated from arctic soil.</title>
        <authorList>
            <person name="Chaudhary D.K."/>
        </authorList>
    </citation>
    <scope>NUCLEOTIDE SEQUENCE [LARGE SCALE GENOMIC DNA]</scope>
    <source>
        <strain evidence="9 10">AR-3-8</strain>
    </source>
</reference>
<dbReference type="RefSeq" id="WP_137339021.1">
    <property type="nucleotide sequence ID" value="NZ_SZVO01000002.1"/>
</dbReference>
<dbReference type="PANTHER" id="PTHR30349:SF64">
    <property type="entry name" value="PROPHAGE INTEGRASE INTD-RELATED"/>
    <property type="match status" value="1"/>
</dbReference>
<dbReference type="InterPro" id="IPR025269">
    <property type="entry name" value="SAM-like_dom"/>
</dbReference>
<protein>
    <submittedName>
        <fullName evidence="9">Integrase</fullName>
    </submittedName>
</protein>
<dbReference type="InterPro" id="IPR035386">
    <property type="entry name" value="Arm-DNA-bind_5"/>
</dbReference>
<dbReference type="AlphaFoldDB" id="A0A4U6D9L2"/>
<dbReference type="InterPro" id="IPR050090">
    <property type="entry name" value="Tyrosine_recombinase_XerCD"/>
</dbReference>
<keyword evidence="6" id="KW-0175">Coiled coil</keyword>
<evidence type="ECO:0000313" key="9">
    <source>
        <dbReference type="EMBL" id="TKT93345.1"/>
    </source>
</evidence>
<dbReference type="InterPro" id="IPR010998">
    <property type="entry name" value="Integrase_recombinase_N"/>
</dbReference>
<accession>A0A4U6D9L2</accession>
<dbReference type="PANTHER" id="PTHR30349">
    <property type="entry name" value="PHAGE INTEGRASE-RELATED"/>
    <property type="match status" value="1"/>
</dbReference>
<dbReference type="GO" id="GO:0015074">
    <property type="term" value="P:DNA integration"/>
    <property type="evidence" value="ECO:0007669"/>
    <property type="project" value="UniProtKB-KW"/>
</dbReference>
<keyword evidence="2" id="KW-0229">DNA integration</keyword>
<evidence type="ECO:0000256" key="4">
    <source>
        <dbReference type="ARBA" id="ARBA00023172"/>
    </source>
</evidence>
<dbReference type="InterPro" id="IPR011010">
    <property type="entry name" value="DNA_brk_join_enz"/>
</dbReference>
<evidence type="ECO:0000256" key="3">
    <source>
        <dbReference type="ARBA" id="ARBA00023125"/>
    </source>
</evidence>
<dbReference type="InterPro" id="IPR002104">
    <property type="entry name" value="Integrase_catalytic"/>
</dbReference>
<dbReference type="Pfam" id="PF00589">
    <property type="entry name" value="Phage_integrase"/>
    <property type="match status" value="1"/>
</dbReference>